<sequence length="2219" mass="237663">MKNNKKFIALFIMSFLLCSACGNIFASTVTPNEAHAIEPSFNKFDIESSNEGNNWRLKYQNIDLDGNYISDGLDAKLQNLANYNTNLISVEKLKYSEIFGEIRSNQNLINKEENIDVIIRSTEKNFIEVLNFFEEYEGVVKSNFSPFLNAFGGRISLTQFEAYREMLLQSNVLFFIEEDVIVNSQLYYTGKNMNLRPYVWNTLGYDGDETTALAIIDTGIDESHVMHSGYTDGDYSSKVVGWRDETPLNIQSAPYDDNGHGSHCSGISTGMGTPTLDGLGRTVATNGLNLDLPGLDIPVQDIEIPLIKFNVTQPGVIDVYCQFDDDTSSSDFVYGYAYLYYQGIEKDSYAVDLPSWTTTLTYDVPSNELGEYNINIGLSLRDGNSDGYTTDMDFASRFETHWNFAEDLMGSGDAWRGVANDTHLVGVKALDRFGSGPTTDIIDGVNWVIANKEIYNITAISMSLGGGSTSTMVDAVNNAVEEGIVVVCSAGNSGSGANNVGSPGNAENVISVAAMNVYDETTDYSSQGGSSFYGTTIKPDITAPGGSVLALQMFSTDTNDNDVSGIYTDSYSNDLMGAQGTSMSCPAVAGAANLLIEAMGGSDNWVYTAEQAKKVKSLILMTATETYPLIRELESSGTSPLLNRGTKDIHEGYGRINIDMALEAYTQQLDYDTPVSVSIASSLINPSQKHGFGRYMDMVSGVPYAIMLDIPGDADFDLYIYNDDPTTTGDPVLDDSGISSTIGQDESVTFIPSETGRYYLVVKAISGEGLAELTVGEVPITEPSNVQAIPGDAQVELTWGAPLSDGGSAITGYNIYRGLSSGSLSIFTSVGDVLTYTDLGLTNEQIYYYQISAINDEGEGPLCDEVSATPSNLPSAPQNLQTIPGDAQVELTWGAPLSDGGSAITAYNIYRGTSSGSLTLFTSVGDVLIYTDTGLTNGQTYYYQISAINTEGEGPLCNEVSATPIYDLLGEAVDNYALSFTTGGDADWFSQTTTTYYGGDAVESGNIDDDQSTWIETAVNGAGSLQFWYSVSSESGWDYLNLYIDGVLSGLSISGTVPFTEFTQAISEGLHTIRWTYSKDGSVSDGSDCAWIDYISWIPDSPLPSAPQNLQAIPGDEQVELTWDAPLSAGDSAITGYNIYRGTSSGSLSLFTSIGDVLTYTDTGLTNGQIYYYQISANNTEGEGPLCDEVSATPLGVPSAPQNLQAIPGDEQVELTWDAPLSAGDSAITGYNIYRGTSSGSLSLFTSIGDVLSYTDTGLTNGQIYYYQISAKNTEGEGPLCDEVSTTPLGAPTVPQNLQAIPGDEQVELTWGAPLSDGGSVITGYNIYRGTSSGSLSLFTSIGDVLSYTDTGLTNGQIYYYQISANNTEGEGPLCDEVSATPLGVPSAPQNLQAIPGDEQVELTWDAPLSVGDSAITGYNIYRGTSSGSLSLFTSIGDVLTYTDTGLTNGQIYYYQISANNTEGEGPLCDEVSTTPLGAPTVPQNLQAIPGDEQVELTWGTPLSDGGSVITGYNIYRGTSSGSLSLFTSIGNVLTYTDTGLTNGQIYYYQISANNTEGEGPLCDEVSVTLIYEQLDEGVDNYELSFSTGGDSDWFSQTTTTYYGGDAVESGDIVDSQSTWIETTVNGAGSLQFWYGISSEQYYDYLRLYIDGVLSGLSVSGTVPFTEFTQDISEGEHTIRWTYSKDGSVSSGSDCAWIDYIRWIPDSPFPSAPQNLQTFPGDAQIELTWGAPLSDGGSAITGYNIYRGTSSGSLSFFTSVGDVLTYTDLGLTNGQIYYYQISAINAEGEGSLCDEVSASPLGAPTVPQNLQAIPDDAQVDLTWDAPFSDGGSVITGYNIYRGTSSGSLSLFTSVGDVLTYTDLGLTNEQIYYYQISAINAEGEGPLCDEVSAFPSVFPSTPLNLQAIPDDAQVELTWSAPLSDGGSAISGYNIYRGTSSGSLSLFTSVGDVLTYTDLGLTNEQIYYYQISAINAEGEGPLCDEVSALPSVFPSTPLNLQAIPGDAQVELTWGAPLSDGASVITGYNIYRGTSSGNLSLFASVGDVLTYTDTGLNDGQTYYYQISANNTEGEGPLCDEVSVTTFPDTNRAPNNPINPSPENEEIIEALGANLSVYVSDPDGDQLTVTFYNAITGDIIGIQENVESNTTVLVEWVGLVDGETYEWYVVVDDGYLNRTSETWTFTVEIPADNMTIYIIAGSSVAIGSSIALLLVIRSRKRRL</sequence>
<evidence type="ECO:0000313" key="1">
    <source>
        <dbReference type="EMBL" id="XDF89344.1"/>
    </source>
</evidence>
<accession>A0AC61ZU66</accession>
<dbReference type="Proteomes" id="UP000321408">
    <property type="component" value="Chromosome"/>
</dbReference>
<keyword evidence="2" id="KW-1185">Reference proteome</keyword>
<reference evidence="1 2" key="1">
    <citation type="journal article" date="2020" name="Nature">
        <title>Isolation of an archaeon at the prokaryote-eukaryote interface.</title>
        <authorList>
            <person name="Imachi H."/>
            <person name="Nobu M.K."/>
            <person name="Nakahara N."/>
            <person name="Morono Y."/>
            <person name="Ogawara M."/>
            <person name="Takaki Y."/>
            <person name="Takano Y."/>
            <person name="Uematsu K."/>
            <person name="Ikuta T."/>
            <person name="Ito M."/>
            <person name="Matsui Y."/>
            <person name="Miyazaki M."/>
            <person name="Murata K."/>
            <person name="Saito Y."/>
            <person name="Sakai S."/>
            <person name="Song C."/>
            <person name="Tasumi E."/>
            <person name="Yamanaka Y."/>
            <person name="Yamaguchi T."/>
            <person name="Kamagata Y."/>
            <person name="Tamaki H."/>
            <person name="Takai K."/>
        </authorList>
    </citation>
    <scope>NUCLEOTIDE SEQUENCE [LARGE SCALE GENOMIC DNA]</scope>
    <source>
        <strain evidence="1 2">MK-D1</strain>
    </source>
</reference>
<gene>
    <name evidence="1" type="ORF">DSAG12_04615</name>
</gene>
<evidence type="ECO:0000313" key="2">
    <source>
        <dbReference type="Proteomes" id="UP000321408"/>
    </source>
</evidence>
<name>A0AC61ZU66_9ARCH</name>
<protein>
    <submittedName>
        <fullName evidence="1">Fibronectin type III domain-containing protein</fullName>
    </submittedName>
</protein>
<proteinExistence type="predicted"/>
<dbReference type="EMBL" id="CP042905">
    <property type="protein sequence ID" value="XDF89344.1"/>
    <property type="molecule type" value="Genomic_DNA"/>
</dbReference>
<reference evidence="1 2" key="2">
    <citation type="journal article" date="2024" name="Int. J. Syst. Evol. Microbiol.">
        <title>Promethearchaeum syntrophicum gen. nov., sp. nov., an anaerobic, obligately syntrophic archaeon, the first isolate of the lineage 'Asgard' archaea, and proposal of the new archaeal phylum Promethearchaeota phyl. nov. and kingdom Promethearchaeati regn. nov.</title>
        <authorList>
            <person name="Imachi H."/>
            <person name="Nobu M.K."/>
            <person name="Kato S."/>
            <person name="Takaki Y."/>
            <person name="Miyazaki M."/>
            <person name="Miyata M."/>
            <person name="Ogawara M."/>
            <person name="Saito Y."/>
            <person name="Sakai S."/>
            <person name="Tahara Y.O."/>
            <person name="Takano Y."/>
            <person name="Tasumi E."/>
            <person name="Uematsu K."/>
            <person name="Yoshimura T."/>
            <person name="Itoh T."/>
            <person name="Ohkuma M."/>
            <person name="Takai K."/>
        </authorList>
    </citation>
    <scope>NUCLEOTIDE SEQUENCE [LARGE SCALE GENOMIC DNA]</scope>
    <source>
        <strain evidence="1 2">MK-D1</strain>
    </source>
</reference>
<organism evidence="1 2">
    <name type="scientific">Promethearchaeum syntrophicum</name>
    <dbReference type="NCBI Taxonomy" id="2594042"/>
    <lineage>
        <taxon>Archaea</taxon>
        <taxon>Promethearchaeati</taxon>
        <taxon>Promethearchaeota</taxon>
        <taxon>Promethearchaeia</taxon>
        <taxon>Promethearchaeales</taxon>
        <taxon>Promethearchaeaceae</taxon>
        <taxon>Promethearchaeum</taxon>
    </lineage>
</organism>